<feature type="region of interest" description="Disordered" evidence="1">
    <location>
        <begin position="183"/>
        <end position="223"/>
    </location>
</feature>
<protein>
    <submittedName>
        <fullName evidence="3">Uncharacterized protein LOC128199880</fullName>
    </submittedName>
</protein>
<keyword evidence="2" id="KW-1185">Reference proteome</keyword>
<accession>A0ABM3M6Q7</accession>
<proteinExistence type="predicted"/>
<reference evidence="3" key="1">
    <citation type="submission" date="2025-08" db="UniProtKB">
        <authorList>
            <consortium name="RefSeq"/>
        </authorList>
    </citation>
    <scope>IDENTIFICATION</scope>
</reference>
<evidence type="ECO:0000313" key="3">
    <source>
        <dbReference type="RefSeq" id="XP_052747155.1"/>
    </source>
</evidence>
<evidence type="ECO:0000256" key="1">
    <source>
        <dbReference type="SAM" id="MobiDB-lite"/>
    </source>
</evidence>
<organism evidence="2 3">
    <name type="scientific">Bicyclus anynana</name>
    <name type="common">Squinting bush brown butterfly</name>
    <dbReference type="NCBI Taxonomy" id="110368"/>
    <lineage>
        <taxon>Eukaryota</taxon>
        <taxon>Metazoa</taxon>
        <taxon>Ecdysozoa</taxon>
        <taxon>Arthropoda</taxon>
        <taxon>Hexapoda</taxon>
        <taxon>Insecta</taxon>
        <taxon>Pterygota</taxon>
        <taxon>Neoptera</taxon>
        <taxon>Endopterygota</taxon>
        <taxon>Lepidoptera</taxon>
        <taxon>Glossata</taxon>
        <taxon>Ditrysia</taxon>
        <taxon>Papilionoidea</taxon>
        <taxon>Nymphalidae</taxon>
        <taxon>Satyrinae</taxon>
        <taxon>Satyrini</taxon>
        <taxon>Mycalesina</taxon>
        <taxon>Bicyclus</taxon>
    </lineage>
</organism>
<dbReference type="Proteomes" id="UP001652582">
    <property type="component" value="Chromosome 3"/>
</dbReference>
<gene>
    <name evidence="3" type="primary">LOC128199880</name>
</gene>
<dbReference type="GeneID" id="128199880"/>
<feature type="compositionally biased region" description="Low complexity" evidence="1">
    <location>
        <begin position="192"/>
        <end position="203"/>
    </location>
</feature>
<dbReference type="RefSeq" id="XP_052747155.1">
    <property type="nucleotide sequence ID" value="XM_052891195.1"/>
</dbReference>
<sequence length="223" mass="23885">MLASGTFVVLADFRRHETSAGRCARVALTSDLINNTLLLLTYCNHRQASASERRVLVAAGGCGGDGGAGARRGRATALLLWALPGRAAAAAAARGRPPGAARAGACRAAPRAGRRAARAARRGRRARAVHAARRRVPPLDHQIFGLVLHPSRRCVWAATAGGARCVSLPALRRCCACRWPARPRPRPRRTTWRPPSMTATSSRKTSRRRETSPPTRLLSVSTI</sequence>
<evidence type="ECO:0000313" key="2">
    <source>
        <dbReference type="Proteomes" id="UP001652582"/>
    </source>
</evidence>
<name>A0ABM3M6Q7_BICAN</name>